<evidence type="ECO:0000256" key="7">
    <source>
        <dbReference type="ARBA" id="ARBA00034005"/>
    </source>
</evidence>
<dbReference type="SMART" id="SM00532">
    <property type="entry name" value="LIGANc"/>
    <property type="match status" value="1"/>
</dbReference>
<reference evidence="11" key="1">
    <citation type="submission" date="2020-06" db="EMBL/GenBank/DDBJ databases">
        <title>Draft genomic sequecing of Geomonas sp. Red745.</title>
        <authorList>
            <person name="Itoh H."/>
            <person name="Xu Z.X."/>
            <person name="Ushijima N."/>
            <person name="Masuda Y."/>
            <person name="Shiratori Y."/>
            <person name="Senoo K."/>
        </authorList>
    </citation>
    <scope>NUCLEOTIDE SEQUENCE [LARGE SCALE GENOMIC DNA]</scope>
    <source>
        <strain evidence="11">Red745</strain>
    </source>
</reference>
<evidence type="ECO:0000313" key="10">
    <source>
        <dbReference type="EMBL" id="GFO70761.1"/>
    </source>
</evidence>
<feature type="domain" description="NAD-dependent DNA ligase N-terminal" evidence="9">
    <location>
        <begin position="33"/>
        <end position="458"/>
    </location>
</feature>
<name>A0A6V8NDX9_9BACT</name>
<keyword evidence="4" id="KW-0227">DNA damage</keyword>
<proteinExistence type="predicted"/>
<dbReference type="InterPro" id="IPR012340">
    <property type="entry name" value="NA-bd_OB-fold"/>
</dbReference>
<keyword evidence="11" id="KW-1185">Reference proteome</keyword>
<dbReference type="InterPro" id="IPR010994">
    <property type="entry name" value="RuvA_2-like"/>
</dbReference>
<sequence>MSRRVCLLLLAGSLTFTTACAEEAACPKVPPPAAEAELHRLRSAVKHHDELYYQALDPELSDGEYDALVAELRRGEACFPRLAEGRSLNNSVGSDLAAGSELIAHPHPMLSLNAATGPQAVEELWGRIVATEAVPWVLVQPKVDGLPVELTYRAGQLVSAATRGDGRFGAEVTGRVRQIPGIPLHLNGAAPRLVVVRGEVYAERARYAALDERNSGAYATPRHFAAAILKAKWVTPDQVGALRLFPFELVQTEPDLRLGSDRQALELLAGWGFPVHRAFSRSAGSLGDVTALYREYLEGRERLPFAADGIVVKLDDLALRDRLGVGTRTPNWAAAWKFPPPSTISQVVAIEWQTGRSGRQTPVLRVAPMSLGGLEVKRVSLHTPGTLEKLGVRVGDRVEIVLVGDVIPEVRAVVAKGPRLADTAQISTALTPTACYRDAPGCREQFLARARYFTSRKTGLGIAGLGSGRLQQLVEAGLVADLPSLFRLQEKHLAGVPGFAARSAKSVVAALARARRPQPFRLLQALGIPGVGPASVRELSGSYRTLGEILEGNGKAGGPAALRVRSFFATPEGDELLRQFRELGCW</sequence>
<gene>
    <name evidence="10" type="primary">ligA_2</name>
    <name evidence="10" type="ORF">GMLC_43400</name>
</gene>
<keyword evidence="5" id="KW-0520">NAD</keyword>
<dbReference type="InterPro" id="IPR013840">
    <property type="entry name" value="DNAligase_N"/>
</dbReference>
<evidence type="ECO:0000256" key="4">
    <source>
        <dbReference type="ARBA" id="ARBA00022763"/>
    </source>
</evidence>
<evidence type="ECO:0000256" key="6">
    <source>
        <dbReference type="ARBA" id="ARBA00023204"/>
    </source>
</evidence>
<evidence type="ECO:0000313" key="11">
    <source>
        <dbReference type="Proteomes" id="UP000587586"/>
    </source>
</evidence>
<dbReference type="Pfam" id="PF03120">
    <property type="entry name" value="OB_DNA_ligase"/>
    <property type="match status" value="1"/>
</dbReference>
<organism evidence="10 11">
    <name type="scientific">Geomonas limicola</name>
    <dbReference type="NCBI Taxonomy" id="2740186"/>
    <lineage>
        <taxon>Bacteria</taxon>
        <taxon>Pseudomonadati</taxon>
        <taxon>Thermodesulfobacteriota</taxon>
        <taxon>Desulfuromonadia</taxon>
        <taxon>Geobacterales</taxon>
        <taxon>Geobacteraceae</taxon>
        <taxon>Geomonas</taxon>
    </lineage>
</organism>
<dbReference type="PROSITE" id="PS51257">
    <property type="entry name" value="PROKAR_LIPOPROTEIN"/>
    <property type="match status" value="1"/>
</dbReference>
<protein>
    <recommendedName>
        <fullName evidence="1">DNA ligase (NAD(+))</fullName>
        <ecNumber evidence="1">6.5.1.2</ecNumber>
    </recommendedName>
</protein>
<dbReference type="EMBL" id="BLXZ01000012">
    <property type="protein sequence ID" value="GFO70761.1"/>
    <property type="molecule type" value="Genomic_DNA"/>
</dbReference>
<dbReference type="InterPro" id="IPR001679">
    <property type="entry name" value="DNA_ligase"/>
</dbReference>
<dbReference type="AlphaFoldDB" id="A0A6V8NDX9"/>
<keyword evidence="2 10" id="KW-0436">Ligase</keyword>
<evidence type="ECO:0000256" key="1">
    <source>
        <dbReference type="ARBA" id="ARBA00012722"/>
    </source>
</evidence>
<dbReference type="RefSeq" id="WP_183363371.1">
    <property type="nucleotide sequence ID" value="NZ_BLXZ01000012.1"/>
</dbReference>
<comment type="caution">
    <text evidence="10">The sequence shown here is derived from an EMBL/GenBank/DDBJ whole genome shotgun (WGS) entry which is preliminary data.</text>
</comment>
<keyword evidence="8" id="KW-0732">Signal</keyword>
<dbReference type="Gene3D" id="1.10.287.610">
    <property type="entry name" value="Helix hairpin bin"/>
    <property type="match status" value="1"/>
</dbReference>
<evidence type="ECO:0000259" key="9">
    <source>
        <dbReference type="SMART" id="SM00532"/>
    </source>
</evidence>
<dbReference type="EC" id="6.5.1.2" evidence="1"/>
<evidence type="ECO:0000256" key="2">
    <source>
        <dbReference type="ARBA" id="ARBA00022598"/>
    </source>
</evidence>
<dbReference type="Gene3D" id="2.40.50.140">
    <property type="entry name" value="Nucleic acid-binding proteins"/>
    <property type="match status" value="1"/>
</dbReference>
<feature type="chain" id="PRO_5027987539" description="DNA ligase (NAD(+))" evidence="8">
    <location>
        <begin position="22"/>
        <end position="586"/>
    </location>
</feature>
<dbReference type="GO" id="GO:0006260">
    <property type="term" value="P:DNA replication"/>
    <property type="evidence" value="ECO:0007669"/>
    <property type="project" value="UniProtKB-KW"/>
</dbReference>
<dbReference type="InterPro" id="IPR004150">
    <property type="entry name" value="NAD_DNA_ligase_OB"/>
</dbReference>
<dbReference type="PIRSF" id="PIRSF001604">
    <property type="entry name" value="LigA"/>
    <property type="match status" value="1"/>
</dbReference>
<dbReference type="SUPFAM" id="SSF56091">
    <property type="entry name" value="DNA ligase/mRNA capping enzyme, catalytic domain"/>
    <property type="match status" value="1"/>
</dbReference>
<dbReference type="Pfam" id="PF01653">
    <property type="entry name" value="DNA_ligase_aden"/>
    <property type="match status" value="1"/>
</dbReference>
<evidence type="ECO:0000256" key="8">
    <source>
        <dbReference type="SAM" id="SignalP"/>
    </source>
</evidence>
<dbReference type="Proteomes" id="UP000587586">
    <property type="component" value="Unassembled WGS sequence"/>
</dbReference>
<dbReference type="SUPFAM" id="SSF47781">
    <property type="entry name" value="RuvA domain 2-like"/>
    <property type="match status" value="1"/>
</dbReference>
<evidence type="ECO:0000256" key="5">
    <source>
        <dbReference type="ARBA" id="ARBA00023027"/>
    </source>
</evidence>
<dbReference type="InterPro" id="IPR013839">
    <property type="entry name" value="DNAligase_adenylation"/>
</dbReference>
<feature type="signal peptide" evidence="8">
    <location>
        <begin position="1"/>
        <end position="21"/>
    </location>
</feature>
<keyword evidence="3" id="KW-0235">DNA replication</keyword>
<dbReference type="Gene3D" id="1.10.150.20">
    <property type="entry name" value="5' to 3' exonuclease, C-terminal subdomain"/>
    <property type="match status" value="1"/>
</dbReference>
<comment type="catalytic activity">
    <reaction evidence="7">
        <text>NAD(+) + (deoxyribonucleotide)n-3'-hydroxyl + 5'-phospho-(deoxyribonucleotide)m = (deoxyribonucleotide)n+m + AMP + beta-nicotinamide D-nucleotide.</text>
        <dbReference type="EC" id="6.5.1.2"/>
    </reaction>
</comment>
<accession>A0A6V8NDX9</accession>
<dbReference type="Gene3D" id="3.30.470.30">
    <property type="entry name" value="DNA ligase/mRNA capping enzyme"/>
    <property type="match status" value="1"/>
</dbReference>
<dbReference type="GO" id="GO:0006281">
    <property type="term" value="P:DNA repair"/>
    <property type="evidence" value="ECO:0007669"/>
    <property type="project" value="UniProtKB-KW"/>
</dbReference>
<evidence type="ECO:0000256" key="3">
    <source>
        <dbReference type="ARBA" id="ARBA00022705"/>
    </source>
</evidence>
<dbReference type="GO" id="GO:0003911">
    <property type="term" value="F:DNA ligase (NAD+) activity"/>
    <property type="evidence" value="ECO:0007669"/>
    <property type="project" value="UniProtKB-EC"/>
</dbReference>
<dbReference type="SUPFAM" id="SSF50249">
    <property type="entry name" value="Nucleic acid-binding proteins"/>
    <property type="match status" value="1"/>
</dbReference>
<keyword evidence="6" id="KW-0234">DNA repair</keyword>